<dbReference type="AlphaFoldDB" id="A0A1H5Y6M9"/>
<evidence type="ECO:0000313" key="4">
    <source>
        <dbReference type="Proteomes" id="UP000236753"/>
    </source>
</evidence>
<protein>
    <recommendedName>
        <fullName evidence="2">Antitoxin</fullName>
    </recommendedName>
</protein>
<accession>A0A1H5Y6M9</accession>
<dbReference type="NCBIfam" id="TIGR01552">
    <property type="entry name" value="phd_fam"/>
    <property type="match status" value="1"/>
</dbReference>
<gene>
    <name evidence="3" type="ORF">SAMN05216334_1399</name>
</gene>
<evidence type="ECO:0000256" key="1">
    <source>
        <dbReference type="ARBA" id="ARBA00009981"/>
    </source>
</evidence>
<dbReference type="SUPFAM" id="SSF143120">
    <property type="entry name" value="YefM-like"/>
    <property type="match status" value="1"/>
</dbReference>
<dbReference type="InterPro" id="IPR036165">
    <property type="entry name" value="YefM-like_sf"/>
</dbReference>
<name>A0A1H5Y6M9_9PROT</name>
<comment type="function">
    <text evidence="2">Antitoxin component of a type II toxin-antitoxin (TA) system.</text>
</comment>
<sequence length="81" mass="9568">MDEWRIADAKNKFSELFNNALIGRIQLVHRRDGDVVIISKNEYERLVGQKKSFKQYILSPPHEIDHLDDMRDKSPMRSVDL</sequence>
<evidence type="ECO:0000313" key="3">
    <source>
        <dbReference type="EMBL" id="SEG19176.1"/>
    </source>
</evidence>
<dbReference type="EMBL" id="FNUX01000039">
    <property type="protein sequence ID" value="SEG19176.1"/>
    <property type="molecule type" value="Genomic_DNA"/>
</dbReference>
<dbReference type="Gene3D" id="3.40.1620.10">
    <property type="entry name" value="YefM-like domain"/>
    <property type="match status" value="1"/>
</dbReference>
<dbReference type="OrthoDB" id="361281at2"/>
<dbReference type="Pfam" id="PF02604">
    <property type="entry name" value="PhdYeFM_antitox"/>
    <property type="match status" value="1"/>
</dbReference>
<reference evidence="3 4" key="1">
    <citation type="submission" date="2016-10" db="EMBL/GenBank/DDBJ databases">
        <authorList>
            <person name="de Groot N.N."/>
        </authorList>
    </citation>
    <scope>NUCLEOTIDE SEQUENCE [LARGE SCALE GENOMIC DNA]</scope>
    <source>
        <strain evidence="3 4">Nm13</strain>
    </source>
</reference>
<evidence type="ECO:0000256" key="2">
    <source>
        <dbReference type="RuleBase" id="RU362080"/>
    </source>
</evidence>
<dbReference type="InterPro" id="IPR006442">
    <property type="entry name" value="Antitoxin_Phd/YefM"/>
</dbReference>
<comment type="similarity">
    <text evidence="1 2">Belongs to the phD/YefM antitoxin family.</text>
</comment>
<organism evidence="3 4">
    <name type="scientific">Nitrosomonas ureae</name>
    <dbReference type="NCBI Taxonomy" id="44577"/>
    <lineage>
        <taxon>Bacteria</taxon>
        <taxon>Pseudomonadati</taxon>
        <taxon>Pseudomonadota</taxon>
        <taxon>Betaproteobacteria</taxon>
        <taxon>Nitrosomonadales</taxon>
        <taxon>Nitrosomonadaceae</taxon>
        <taxon>Nitrosomonas</taxon>
    </lineage>
</organism>
<proteinExistence type="inferred from homology"/>
<dbReference type="RefSeq" id="WP_103967612.1">
    <property type="nucleotide sequence ID" value="NZ_FNUX01000039.1"/>
</dbReference>
<dbReference type="Proteomes" id="UP000236753">
    <property type="component" value="Unassembled WGS sequence"/>
</dbReference>